<keyword evidence="7" id="KW-0915">Sodium</keyword>
<name>A0A8T0G1X2_ARGBR</name>
<feature type="transmembrane region" description="Helical" evidence="12">
    <location>
        <begin position="156"/>
        <end position="182"/>
    </location>
</feature>
<dbReference type="GO" id="GO:0006814">
    <property type="term" value="P:sodium ion transport"/>
    <property type="evidence" value="ECO:0007669"/>
    <property type="project" value="UniProtKB-KW"/>
</dbReference>
<dbReference type="EMBL" id="JABXBU010000001">
    <property type="protein sequence ID" value="KAF8796438.1"/>
    <property type="molecule type" value="Genomic_DNA"/>
</dbReference>
<sequence>MRFVRVTRYTTSVVFLLHMGGLKAVLWTDLFQTVLMFLCLFIVFVVGIAEVGGIGKVFRIAAAGNRLQYFDMQFDFTSRVTFWNMWSRGFILGIYHYGANQVEVQRSLCMSDCKKAQRALSCSSITIAIVYNMTCYAGIVLYALLPYFIITRLKSFPGLTGLCIAGIFSGSLSSISSAINSMSTVSVIDFVMPSSPSQLSQRMLVLIAKILSLVYGIAIIGITFTISNIDSIFQAETAFMSLAEGPVLTVFLIGVLTRKVSDKSATIGLLLGMALIGLVLHSVVIVLPHCHWRPVTALMDTFVLYKIAAGWIPGIGTFIGFVVLLTTSLLIDRNRNIITSDSKCLSPVTYWWMSKSTQIKQSKSNTICTINQEDEL</sequence>
<keyword evidence="4" id="KW-1003">Cell membrane</keyword>
<dbReference type="GO" id="GO:0005886">
    <property type="term" value="C:plasma membrane"/>
    <property type="evidence" value="ECO:0007669"/>
    <property type="project" value="UniProtKB-SubCell"/>
</dbReference>
<keyword evidence="10" id="KW-0739">Sodium transport</keyword>
<feature type="transmembrane region" description="Helical" evidence="12">
    <location>
        <begin position="307"/>
        <end position="331"/>
    </location>
</feature>
<dbReference type="Proteomes" id="UP000807504">
    <property type="component" value="Unassembled WGS sequence"/>
</dbReference>
<reference evidence="13" key="2">
    <citation type="submission" date="2020-06" db="EMBL/GenBank/DDBJ databases">
        <authorList>
            <person name="Sheffer M."/>
        </authorList>
    </citation>
    <scope>NUCLEOTIDE SEQUENCE</scope>
</reference>
<evidence type="ECO:0000313" key="13">
    <source>
        <dbReference type="EMBL" id="KAF8796438.1"/>
    </source>
</evidence>
<organism evidence="13 14">
    <name type="scientific">Argiope bruennichi</name>
    <name type="common">Wasp spider</name>
    <name type="synonym">Aranea bruennichi</name>
    <dbReference type="NCBI Taxonomy" id="94029"/>
    <lineage>
        <taxon>Eukaryota</taxon>
        <taxon>Metazoa</taxon>
        <taxon>Ecdysozoa</taxon>
        <taxon>Arthropoda</taxon>
        <taxon>Chelicerata</taxon>
        <taxon>Arachnida</taxon>
        <taxon>Araneae</taxon>
        <taxon>Araneomorphae</taxon>
        <taxon>Entelegynae</taxon>
        <taxon>Araneoidea</taxon>
        <taxon>Araneidae</taxon>
        <taxon>Argiope</taxon>
    </lineage>
</organism>
<evidence type="ECO:0000256" key="8">
    <source>
        <dbReference type="ARBA" id="ARBA00023065"/>
    </source>
</evidence>
<comment type="similarity">
    <text evidence="2 11">Belongs to the sodium:solute symporter (SSF) (TC 2.A.21) family.</text>
</comment>
<dbReference type="InterPro" id="IPR038377">
    <property type="entry name" value="Na/Glc_symporter_sf"/>
</dbReference>
<comment type="caution">
    <text evidence="13">The sequence shown here is derived from an EMBL/GenBank/DDBJ whole genome shotgun (WGS) entry which is preliminary data.</text>
</comment>
<feature type="transmembrane region" description="Helical" evidence="12">
    <location>
        <begin position="203"/>
        <end position="226"/>
    </location>
</feature>
<proteinExistence type="inferred from homology"/>
<dbReference type="PANTHER" id="PTHR42985:SF40">
    <property type="entry name" value="LD47995P-RELATED"/>
    <property type="match status" value="1"/>
</dbReference>
<keyword evidence="8" id="KW-0406">Ion transport</keyword>
<keyword evidence="3" id="KW-0813">Transport</keyword>
<evidence type="ECO:0000256" key="9">
    <source>
        <dbReference type="ARBA" id="ARBA00023136"/>
    </source>
</evidence>
<dbReference type="Gene3D" id="1.20.1730.10">
    <property type="entry name" value="Sodium/glucose cotransporter"/>
    <property type="match status" value="1"/>
</dbReference>
<evidence type="ECO:0000256" key="5">
    <source>
        <dbReference type="ARBA" id="ARBA00022692"/>
    </source>
</evidence>
<keyword evidence="6 12" id="KW-1133">Transmembrane helix</keyword>
<evidence type="ECO:0000256" key="1">
    <source>
        <dbReference type="ARBA" id="ARBA00004651"/>
    </source>
</evidence>
<keyword evidence="9 12" id="KW-0472">Membrane</keyword>
<protein>
    <submittedName>
        <fullName evidence="13">Sodium-dependent multivitamin transporter like protein</fullName>
    </submittedName>
</protein>
<evidence type="ECO:0000256" key="12">
    <source>
        <dbReference type="SAM" id="Phobius"/>
    </source>
</evidence>
<reference evidence="13" key="1">
    <citation type="journal article" date="2020" name="bioRxiv">
        <title>Chromosome-level reference genome of the European wasp spider Argiope bruennichi: a resource for studies on range expansion and evolutionary adaptation.</title>
        <authorList>
            <person name="Sheffer M.M."/>
            <person name="Hoppe A."/>
            <person name="Krehenwinkel H."/>
            <person name="Uhl G."/>
            <person name="Kuss A.W."/>
            <person name="Jensen L."/>
            <person name="Jensen C."/>
            <person name="Gillespie R.G."/>
            <person name="Hoff K.J."/>
            <person name="Prost S."/>
        </authorList>
    </citation>
    <scope>NUCLEOTIDE SEQUENCE</scope>
</reference>
<feature type="transmembrane region" description="Helical" evidence="12">
    <location>
        <begin position="268"/>
        <end position="287"/>
    </location>
</feature>
<keyword evidence="14" id="KW-1185">Reference proteome</keyword>
<feature type="transmembrane region" description="Helical" evidence="12">
    <location>
        <begin position="125"/>
        <end position="150"/>
    </location>
</feature>
<evidence type="ECO:0000256" key="4">
    <source>
        <dbReference type="ARBA" id="ARBA00022475"/>
    </source>
</evidence>
<dbReference type="AlphaFoldDB" id="A0A8T0G1X2"/>
<evidence type="ECO:0000256" key="10">
    <source>
        <dbReference type="ARBA" id="ARBA00023201"/>
    </source>
</evidence>
<dbReference type="PROSITE" id="PS50283">
    <property type="entry name" value="NA_SOLUT_SYMP_3"/>
    <property type="match status" value="1"/>
</dbReference>
<evidence type="ECO:0000256" key="7">
    <source>
        <dbReference type="ARBA" id="ARBA00023053"/>
    </source>
</evidence>
<feature type="transmembrane region" description="Helical" evidence="12">
    <location>
        <begin position="238"/>
        <end position="256"/>
    </location>
</feature>
<accession>A0A8T0G1X2</accession>
<evidence type="ECO:0000256" key="2">
    <source>
        <dbReference type="ARBA" id="ARBA00006434"/>
    </source>
</evidence>
<evidence type="ECO:0000256" key="3">
    <source>
        <dbReference type="ARBA" id="ARBA00022448"/>
    </source>
</evidence>
<comment type="subcellular location">
    <subcellularLocation>
        <location evidence="1">Cell membrane</location>
        <topology evidence="1">Multi-pass membrane protein</topology>
    </subcellularLocation>
</comment>
<evidence type="ECO:0000256" key="6">
    <source>
        <dbReference type="ARBA" id="ARBA00022989"/>
    </source>
</evidence>
<dbReference type="GO" id="GO:0015293">
    <property type="term" value="F:symporter activity"/>
    <property type="evidence" value="ECO:0007669"/>
    <property type="project" value="TreeGrafter"/>
</dbReference>
<dbReference type="Pfam" id="PF00474">
    <property type="entry name" value="SSF"/>
    <property type="match status" value="1"/>
</dbReference>
<gene>
    <name evidence="13" type="ORF">HNY73_000810</name>
</gene>
<dbReference type="PANTHER" id="PTHR42985">
    <property type="entry name" value="SODIUM-COUPLED MONOCARBOXYLATE TRANSPORTER"/>
    <property type="match status" value="1"/>
</dbReference>
<evidence type="ECO:0000313" key="14">
    <source>
        <dbReference type="Proteomes" id="UP000807504"/>
    </source>
</evidence>
<evidence type="ECO:0000256" key="11">
    <source>
        <dbReference type="RuleBase" id="RU362091"/>
    </source>
</evidence>
<feature type="transmembrane region" description="Helical" evidence="12">
    <location>
        <begin position="34"/>
        <end position="58"/>
    </location>
</feature>
<dbReference type="InterPro" id="IPR001734">
    <property type="entry name" value="Na/solute_symporter"/>
</dbReference>
<dbReference type="InterPro" id="IPR051163">
    <property type="entry name" value="Sodium:Solute_Symporter_SSF"/>
</dbReference>
<keyword evidence="5 12" id="KW-0812">Transmembrane</keyword>